<feature type="binding site" evidence="15">
    <location>
        <position position="114"/>
    </location>
    <ligand>
        <name>(2R)-3-phosphoglycerate</name>
        <dbReference type="ChEBI" id="CHEBI:58272"/>
    </ligand>
</feature>
<dbReference type="GO" id="GO:0043531">
    <property type="term" value="F:ADP binding"/>
    <property type="evidence" value="ECO:0007669"/>
    <property type="project" value="TreeGrafter"/>
</dbReference>
<organism evidence="18 19">
    <name type="scientific">Thermococcus eurythermalis</name>
    <dbReference type="NCBI Taxonomy" id="1505907"/>
    <lineage>
        <taxon>Archaea</taxon>
        <taxon>Methanobacteriati</taxon>
        <taxon>Methanobacteriota</taxon>
        <taxon>Thermococci</taxon>
        <taxon>Thermococcales</taxon>
        <taxon>Thermococcaceae</taxon>
        <taxon>Thermococcus</taxon>
    </lineage>
</organism>
<dbReference type="HAMAP" id="MF_00145">
    <property type="entry name" value="Phosphoglyc_kinase"/>
    <property type="match status" value="1"/>
</dbReference>
<keyword evidence="19" id="KW-1185">Reference proteome</keyword>
<dbReference type="GO" id="GO:0006094">
    <property type="term" value="P:gluconeogenesis"/>
    <property type="evidence" value="ECO:0007669"/>
    <property type="project" value="TreeGrafter"/>
</dbReference>
<dbReference type="InterPro" id="IPR001576">
    <property type="entry name" value="Phosphoglycerate_kinase"/>
</dbReference>
<evidence type="ECO:0000256" key="10">
    <source>
        <dbReference type="ARBA" id="ARBA00022741"/>
    </source>
</evidence>
<dbReference type="InterPro" id="IPR036043">
    <property type="entry name" value="Phosphoglycerate_kinase_sf"/>
</dbReference>
<evidence type="ECO:0000256" key="7">
    <source>
        <dbReference type="ARBA" id="ARBA00016471"/>
    </source>
</evidence>
<name>A0A097QWL6_9EURY</name>
<dbReference type="EMBL" id="CP008887">
    <property type="protein sequence ID" value="AIU70858.1"/>
    <property type="molecule type" value="Genomic_DNA"/>
</dbReference>
<dbReference type="InterPro" id="IPR015824">
    <property type="entry name" value="Phosphoglycerate_kinase_N"/>
</dbReference>
<evidence type="ECO:0000256" key="15">
    <source>
        <dbReference type="PIRSR" id="PIRSR000724-1"/>
    </source>
</evidence>
<feature type="binding site" evidence="14 16">
    <location>
        <position position="332"/>
    </location>
    <ligand>
        <name>ATP</name>
        <dbReference type="ChEBI" id="CHEBI:30616"/>
    </ligand>
</feature>
<evidence type="ECO:0000256" key="9">
    <source>
        <dbReference type="ARBA" id="ARBA00022679"/>
    </source>
</evidence>
<dbReference type="UniPathway" id="UPA00109">
    <property type="reaction ID" value="UER00185"/>
</dbReference>
<protein>
    <recommendedName>
        <fullName evidence="7 14">Phosphoglycerate kinase</fullName>
        <ecNumber evidence="6 14">2.7.2.3</ecNumber>
    </recommendedName>
</protein>
<dbReference type="FunFam" id="3.40.50.1260:FF:000006">
    <property type="entry name" value="Phosphoglycerate kinase"/>
    <property type="match status" value="1"/>
</dbReference>
<dbReference type="EC" id="2.7.2.3" evidence="6 14"/>
<dbReference type="PRINTS" id="PR00477">
    <property type="entry name" value="PHGLYCKINASE"/>
</dbReference>
<dbReference type="RefSeq" id="WP_050003812.1">
    <property type="nucleotide sequence ID" value="NZ_CP008887.1"/>
</dbReference>
<dbReference type="Proteomes" id="UP000029980">
    <property type="component" value="Chromosome"/>
</dbReference>
<evidence type="ECO:0000256" key="14">
    <source>
        <dbReference type="HAMAP-Rule" id="MF_00145"/>
    </source>
</evidence>
<feature type="binding site" evidence="14">
    <location>
        <begin position="358"/>
        <end position="361"/>
    </location>
    <ligand>
        <name>ATP</name>
        <dbReference type="ChEBI" id="CHEBI:30616"/>
    </ligand>
</feature>
<dbReference type="GO" id="GO:0004618">
    <property type="term" value="F:phosphoglycerate kinase activity"/>
    <property type="evidence" value="ECO:0007669"/>
    <property type="project" value="UniProtKB-UniRule"/>
</dbReference>
<accession>A0A097QWL6</accession>
<evidence type="ECO:0000256" key="16">
    <source>
        <dbReference type="PIRSR" id="PIRSR000724-2"/>
    </source>
</evidence>
<dbReference type="PANTHER" id="PTHR11406:SF23">
    <property type="entry name" value="PHOSPHOGLYCERATE KINASE 1, CHLOROPLASTIC-RELATED"/>
    <property type="match status" value="1"/>
</dbReference>
<dbReference type="InterPro" id="IPR015911">
    <property type="entry name" value="Phosphoglycerate_kinase_CS"/>
</dbReference>
<comment type="subunit">
    <text evidence="5">Homodimer.</text>
</comment>
<evidence type="ECO:0000256" key="13">
    <source>
        <dbReference type="ARBA" id="ARBA00023152"/>
    </source>
</evidence>
<evidence type="ECO:0000256" key="12">
    <source>
        <dbReference type="ARBA" id="ARBA00022840"/>
    </source>
</evidence>
<evidence type="ECO:0000313" key="19">
    <source>
        <dbReference type="Proteomes" id="UP000029980"/>
    </source>
</evidence>
<dbReference type="KEGG" id="teu:TEU_11225"/>
<proteinExistence type="inferred from homology"/>
<feature type="binding site" evidence="15">
    <location>
        <position position="154"/>
    </location>
    <ligand>
        <name>(2R)-3-phosphoglycerate</name>
        <dbReference type="ChEBI" id="CHEBI:58272"/>
    </ligand>
</feature>
<comment type="pathway">
    <text evidence="3 14">Carbohydrate degradation; glycolysis; pyruvate from D-glyceraldehyde 3-phosphate: step 2/5.</text>
</comment>
<keyword evidence="13 14" id="KW-0324">Glycolysis</keyword>
<keyword evidence="11 14" id="KW-0418">Kinase</keyword>
<dbReference type="FunFam" id="3.40.50.1260:FF:000012">
    <property type="entry name" value="Phosphoglycerate kinase"/>
    <property type="match status" value="1"/>
</dbReference>
<evidence type="ECO:0000256" key="4">
    <source>
        <dbReference type="ARBA" id="ARBA00008982"/>
    </source>
</evidence>
<dbReference type="SUPFAM" id="SSF53748">
    <property type="entry name" value="Phosphoglycerate kinase"/>
    <property type="match status" value="1"/>
</dbReference>
<evidence type="ECO:0000313" key="18">
    <source>
        <dbReference type="EMBL" id="AIU70858.1"/>
    </source>
</evidence>
<dbReference type="OrthoDB" id="6575at2157"/>
<evidence type="ECO:0000256" key="6">
    <source>
        <dbReference type="ARBA" id="ARBA00013061"/>
    </source>
</evidence>
<feature type="binding site" evidence="14 15">
    <location>
        <begin position="19"/>
        <end position="21"/>
    </location>
    <ligand>
        <name>substrate</name>
    </ligand>
</feature>
<feature type="binding site" evidence="14 15">
    <location>
        <begin position="57"/>
        <end position="60"/>
    </location>
    <ligand>
        <name>substrate</name>
    </ligand>
</feature>
<dbReference type="STRING" id="1505907.TEU_11225"/>
<reference evidence="18 19" key="1">
    <citation type="journal article" date="2015" name="Int. J. Syst. Evol. Microbiol.">
        <title>Thermococcus eurythermalis sp. nov., a conditional piezophilic hyperthermophilic archaeon with a wide temperature range isolated from an oil-immersed chimney in the Guaymas Basin.</title>
        <authorList>
            <person name="Zhao W."/>
            <person name="Zeng X."/>
            <person name="Xiao X."/>
        </authorList>
    </citation>
    <scope>NUCLEOTIDE SEQUENCE [LARGE SCALE GENOMIC DNA]</scope>
    <source>
        <strain evidence="18 19">A501</strain>
    </source>
</reference>
<feature type="binding site" evidence="14">
    <location>
        <position position="34"/>
    </location>
    <ligand>
        <name>substrate</name>
    </ligand>
</feature>
<keyword evidence="12 14" id="KW-0067">ATP-binding</keyword>
<evidence type="ECO:0000256" key="1">
    <source>
        <dbReference type="ARBA" id="ARBA00000642"/>
    </source>
</evidence>
<dbReference type="Pfam" id="PF00162">
    <property type="entry name" value="PGK"/>
    <property type="match status" value="1"/>
</dbReference>
<comment type="subunit">
    <text evidence="14">Monomer.</text>
</comment>
<comment type="similarity">
    <text evidence="4 14 17">Belongs to the phosphoglycerate kinase family.</text>
</comment>
<gene>
    <name evidence="14" type="primary">pgk</name>
    <name evidence="18" type="ORF">TEU_11225</name>
</gene>
<dbReference type="Gene3D" id="3.40.50.1260">
    <property type="entry name" value="Phosphoglycerate kinase, N-terminal domain"/>
    <property type="match status" value="2"/>
</dbReference>
<evidence type="ECO:0000256" key="5">
    <source>
        <dbReference type="ARBA" id="ARBA00011738"/>
    </source>
</evidence>
<dbReference type="SMR" id="A0A097QWL6"/>
<evidence type="ECO:0000256" key="2">
    <source>
        <dbReference type="ARBA" id="ARBA00004496"/>
    </source>
</evidence>
<dbReference type="GeneID" id="25154000"/>
<dbReference type="PANTHER" id="PTHR11406">
    <property type="entry name" value="PHOSPHOGLYCERATE KINASE"/>
    <property type="match status" value="1"/>
</dbReference>
<feature type="binding site" evidence="15">
    <location>
        <position position="34"/>
    </location>
    <ligand>
        <name>(2R)-3-phosphoglycerate</name>
        <dbReference type="ChEBI" id="CHEBI:58272"/>
    </ligand>
</feature>
<evidence type="ECO:0000256" key="8">
    <source>
        <dbReference type="ARBA" id="ARBA00022490"/>
    </source>
</evidence>
<sequence length="415" mass="46368">MFRLTDFNFHGKTVFLRADLNSPVEDGRITSDARFRAVLPTVRHLVEDGAKVVVGTHQSRPYKGDYITTEQHAQILGELLGQEVEYVEDIFGKLARDRIKSLEPGEVLMLENLRFSAEEVFYKPLEECEKTFFVRKLAPVIDYVVNDAFAAAHRSQPSLVGFARLKPMVMGYLMENEVTALSSAYESDERPRVYVLGGSKVDDSLRVAENVLKKGKTDLILTGGLVGQVFTLAKGFNLGDANIEFMGRKGLLDLVDWAEKILDEFYPYVRTPVDFAVDRDGKRMEVDLLSDEKWLFDRYPILDIGSRTVEKYREILLGAKIIVANGPMGVFEREEFAVGTVGVFRAIGESPAFSVVGGGHSIASIYRYGITGISHVSTGGGAMLSFFAGEKLPVLEAFRISYETFKDRVKEEKAQ</sequence>
<comment type="catalytic activity">
    <reaction evidence="1 14 17">
        <text>(2R)-3-phosphoglycerate + ATP = (2R)-3-phospho-glyceroyl phosphate + ADP</text>
        <dbReference type="Rhea" id="RHEA:14801"/>
        <dbReference type="ChEBI" id="CHEBI:30616"/>
        <dbReference type="ChEBI" id="CHEBI:57604"/>
        <dbReference type="ChEBI" id="CHEBI:58272"/>
        <dbReference type="ChEBI" id="CHEBI:456216"/>
        <dbReference type="EC" id="2.7.2.3"/>
    </reaction>
</comment>
<dbReference type="AlphaFoldDB" id="A0A097QWL6"/>
<keyword evidence="8 14" id="KW-0963">Cytoplasm</keyword>
<dbReference type="PIRSF" id="PIRSF000724">
    <property type="entry name" value="Pgk"/>
    <property type="match status" value="1"/>
</dbReference>
<evidence type="ECO:0000256" key="3">
    <source>
        <dbReference type="ARBA" id="ARBA00004838"/>
    </source>
</evidence>
<dbReference type="GO" id="GO:0006096">
    <property type="term" value="P:glycolytic process"/>
    <property type="evidence" value="ECO:0007669"/>
    <property type="project" value="UniProtKB-UniRule"/>
</dbReference>
<dbReference type="GO" id="GO:0005524">
    <property type="term" value="F:ATP binding"/>
    <property type="evidence" value="ECO:0007669"/>
    <property type="project" value="UniProtKB-KW"/>
</dbReference>
<comment type="caution">
    <text evidence="14">Lacks conserved residue(s) required for the propagation of feature annotation.</text>
</comment>
<evidence type="ECO:0000256" key="17">
    <source>
        <dbReference type="RuleBase" id="RU000532"/>
    </source>
</evidence>
<dbReference type="HOGENOM" id="CLU_025427_0_2_2"/>
<dbReference type="PROSITE" id="PS00111">
    <property type="entry name" value="PGLYCERATE_KINASE"/>
    <property type="match status" value="1"/>
</dbReference>
<feature type="binding site" evidence="14">
    <location>
        <position position="154"/>
    </location>
    <ligand>
        <name>substrate</name>
    </ligand>
</feature>
<dbReference type="GO" id="GO:0005829">
    <property type="term" value="C:cytosol"/>
    <property type="evidence" value="ECO:0007669"/>
    <property type="project" value="TreeGrafter"/>
</dbReference>
<keyword evidence="9 14" id="KW-0808">Transferase</keyword>
<evidence type="ECO:0000256" key="11">
    <source>
        <dbReference type="ARBA" id="ARBA00022777"/>
    </source>
</evidence>
<feature type="binding site" evidence="14">
    <location>
        <position position="114"/>
    </location>
    <ligand>
        <name>substrate</name>
    </ligand>
</feature>
<keyword evidence="10 14" id="KW-0547">Nucleotide-binding</keyword>
<comment type="subcellular location">
    <subcellularLocation>
        <location evidence="2 14">Cytoplasm</location>
    </subcellularLocation>
</comment>